<dbReference type="GO" id="GO:0006629">
    <property type="term" value="P:lipid metabolic process"/>
    <property type="evidence" value="ECO:0007669"/>
    <property type="project" value="InterPro"/>
</dbReference>
<proteinExistence type="predicted"/>
<evidence type="ECO:0000313" key="5">
    <source>
        <dbReference type="EMBL" id="RWQ95824.1"/>
    </source>
</evidence>
<dbReference type="GO" id="GO:0016787">
    <property type="term" value="F:hydrolase activity"/>
    <property type="evidence" value="ECO:0007669"/>
    <property type="project" value="UniProtKB-KW"/>
</dbReference>
<dbReference type="STRING" id="264951.A0A443HVR2"/>
<reference evidence="5 6" key="1">
    <citation type="journal article" date="2018" name="Front. Microbiol.">
        <title>Genomic and genetic insights into a cosmopolitan fungus, Paecilomyces variotii (Eurotiales).</title>
        <authorList>
            <person name="Urquhart A.S."/>
            <person name="Mondo S.J."/>
            <person name="Makela M.R."/>
            <person name="Hane J.K."/>
            <person name="Wiebenga A."/>
            <person name="He G."/>
            <person name="Mihaltcheva S."/>
            <person name="Pangilinan J."/>
            <person name="Lipzen A."/>
            <person name="Barry K."/>
            <person name="de Vries R.P."/>
            <person name="Grigoriev I.V."/>
            <person name="Idnurm A."/>
        </authorList>
    </citation>
    <scope>NUCLEOTIDE SEQUENCE [LARGE SCALE GENOMIC DNA]</scope>
    <source>
        <strain evidence="5 6">CBS 101075</strain>
    </source>
</reference>
<evidence type="ECO:0000256" key="1">
    <source>
        <dbReference type="ARBA" id="ARBA00022729"/>
    </source>
</evidence>
<dbReference type="GeneID" id="39596043"/>
<accession>A0A443HVR2</accession>
<keyword evidence="6" id="KW-1185">Reference proteome</keyword>
<evidence type="ECO:0000256" key="3">
    <source>
        <dbReference type="SAM" id="SignalP"/>
    </source>
</evidence>
<evidence type="ECO:0000256" key="2">
    <source>
        <dbReference type="ARBA" id="ARBA00022801"/>
    </source>
</evidence>
<dbReference type="Proteomes" id="UP000283841">
    <property type="component" value="Unassembled WGS sequence"/>
</dbReference>
<dbReference type="PANTHER" id="PTHR46640">
    <property type="entry name" value="TRIACYLGLYCEROL LIPASE, PUTATIVE (AFU_ORTHOLOGUE AFUA_6G06510)-RELATED"/>
    <property type="match status" value="1"/>
</dbReference>
<dbReference type="AlphaFoldDB" id="A0A443HVR2"/>
<keyword evidence="2" id="KW-0378">Hydrolase</keyword>
<keyword evidence="1 3" id="KW-0732">Signal</keyword>
<dbReference type="Pfam" id="PF01764">
    <property type="entry name" value="Lipase_3"/>
    <property type="match status" value="1"/>
</dbReference>
<gene>
    <name evidence="5" type="ORF">C8Q69DRAFT_268173</name>
</gene>
<evidence type="ECO:0000313" key="6">
    <source>
        <dbReference type="Proteomes" id="UP000283841"/>
    </source>
</evidence>
<feature type="domain" description="Fungal lipase-type" evidence="4">
    <location>
        <begin position="87"/>
        <end position="223"/>
    </location>
</feature>
<evidence type="ECO:0000259" key="4">
    <source>
        <dbReference type="Pfam" id="PF01764"/>
    </source>
</evidence>
<dbReference type="InterPro" id="IPR051299">
    <property type="entry name" value="AB_hydrolase_lip/est"/>
</dbReference>
<dbReference type="VEuPathDB" id="FungiDB:C8Q69DRAFT_268173"/>
<sequence>MAAVSSPILTLLLLYQLFWAQLGLSSTSSITEDIYNRLVRYTRFSAAAYSSDCRIPPGGATVVSYINNNTTDTQATLFRDDAHQDLIIAFRGTSSVQDFVSDFNQTLVPFSGCENCTVHGGYFRQWNSVAAVVTEDVKSSLADYPTYTISVTGHSMGASLAVFAAQTLHALFPDDNDRLTTYTYGQPRTGNPSWAAYIDSLLSQPGKLFRVTHANDGVPQIPSTSDGYQHHEEEYWANDPPSVENTVRCEGDEPPDCNLSEPGFGLGNGGKGINLAHLIYFGISIGDPVDPGLSSCSG</sequence>
<dbReference type="CDD" id="cd00519">
    <property type="entry name" value="Lipase_3"/>
    <property type="match status" value="1"/>
</dbReference>
<feature type="signal peptide" evidence="3">
    <location>
        <begin position="1"/>
        <end position="25"/>
    </location>
</feature>
<dbReference type="EMBL" id="RCNU01000005">
    <property type="protein sequence ID" value="RWQ95824.1"/>
    <property type="molecule type" value="Genomic_DNA"/>
</dbReference>
<comment type="caution">
    <text evidence="5">The sequence shown here is derived from an EMBL/GenBank/DDBJ whole genome shotgun (WGS) entry which is preliminary data.</text>
</comment>
<protein>
    <recommendedName>
        <fullName evidence="4">Fungal lipase-type domain-containing protein</fullName>
    </recommendedName>
</protein>
<dbReference type="InterPro" id="IPR029058">
    <property type="entry name" value="AB_hydrolase_fold"/>
</dbReference>
<feature type="chain" id="PRO_5019038959" description="Fungal lipase-type domain-containing protein" evidence="3">
    <location>
        <begin position="26"/>
        <end position="298"/>
    </location>
</feature>
<dbReference type="Gene3D" id="3.40.50.1820">
    <property type="entry name" value="alpha/beta hydrolase"/>
    <property type="match status" value="1"/>
</dbReference>
<organism evidence="5 6">
    <name type="scientific">Byssochlamys spectabilis</name>
    <name type="common">Paecilomyces variotii</name>
    <dbReference type="NCBI Taxonomy" id="264951"/>
    <lineage>
        <taxon>Eukaryota</taxon>
        <taxon>Fungi</taxon>
        <taxon>Dikarya</taxon>
        <taxon>Ascomycota</taxon>
        <taxon>Pezizomycotina</taxon>
        <taxon>Eurotiomycetes</taxon>
        <taxon>Eurotiomycetidae</taxon>
        <taxon>Eurotiales</taxon>
        <taxon>Thermoascaceae</taxon>
        <taxon>Paecilomyces</taxon>
    </lineage>
</organism>
<name>A0A443HVR2_BYSSP</name>
<dbReference type="SUPFAM" id="SSF53474">
    <property type="entry name" value="alpha/beta-Hydrolases"/>
    <property type="match status" value="1"/>
</dbReference>
<dbReference type="InterPro" id="IPR002921">
    <property type="entry name" value="Fungal_lipase-type"/>
</dbReference>
<dbReference type="RefSeq" id="XP_028485469.1">
    <property type="nucleotide sequence ID" value="XM_028626766.1"/>
</dbReference>
<dbReference type="PANTHER" id="PTHR46640:SF1">
    <property type="entry name" value="FUNGAL LIPASE-LIKE DOMAIN-CONTAINING PROTEIN-RELATED"/>
    <property type="match status" value="1"/>
</dbReference>